<evidence type="ECO:0000313" key="2">
    <source>
        <dbReference type="EMBL" id="MBK1828360.1"/>
    </source>
</evidence>
<sequence>MKEPVLILSDLHLGHSASRIDRVECLRPLIAGAATVVFNGDTWQELASAFRQESERLLGDLRALCEELGAEPVFLSGNHDPGWPGKGWLELAGGRIVVTHGDAVMWAGSPWSREAFQRQEQLLALWAEHRLREDDAGERLRWARKVAVTLKAARHPKGRSLMRRVWDAVNPPRRALEILHAWWKHAELSDAFAARYFPRAEVVVTGHFHGRGVWDFGRRLVLNTGAHVAPHEAMWVEWSEGWLRCGEVERGESYRRGRVLGVWRLGSRGLGKGRG</sequence>
<keyword evidence="3" id="KW-1185">Reference proteome</keyword>
<dbReference type="AlphaFoldDB" id="A0A934RHD7"/>
<protein>
    <recommendedName>
        <fullName evidence="1">Calcineurin-like phosphoesterase domain-containing protein</fullName>
    </recommendedName>
</protein>
<dbReference type="InterPro" id="IPR004843">
    <property type="entry name" value="Calcineurin-like_PHP"/>
</dbReference>
<dbReference type="Gene3D" id="3.60.21.10">
    <property type="match status" value="1"/>
</dbReference>
<dbReference type="GO" id="GO:0016787">
    <property type="term" value="F:hydrolase activity"/>
    <property type="evidence" value="ECO:0007669"/>
    <property type="project" value="InterPro"/>
</dbReference>
<gene>
    <name evidence="2" type="ORF">JIN81_15100</name>
</gene>
<organism evidence="2 3">
    <name type="scientific">Haloferula rosea</name>
    <dbReference type="NCBI Taxonomy" id="490093"/>
    <lineage>
        <taxon>Bacteria</taxon>
        <taxon>Pseudomonadati</taxon>
        <taxon>Verrucomicrobiota</taxon>
        <taxon>Verrucomicrobiia</taxon>
        <taxon>Verrucomicrobiales</taxon>
        <taxon>Verrucomicrobiaceae</taxon>
        <taxon>Haloferula</taxon>
    </lineage>
</organism>
<dbReference type="Proteomes" id="UP000658278">
    <property type="component" value="Unassembled WGS sequence"/>
</dbReference>
<dbReference type="RefSeq" id="WP_200281650.1">
    <property type="nucleotide sequence ID" value="NZ_JAENII010000013.1"/>
</dbReference>
<name>A0A934RHD7_9BACT</name>
<dbReference type="Pfam" id="PF00149">
    <property type="entry name" value="Metallophos"/>
    <property type="match status" value="1"/>
</dbReference>
<dbReference type="SUPFAM" id="SSF56300">
    <property type="entry name" value="Metallo-dependent phosphatases"/>
    <property type="match status" value="1"/>
</dbReference>
<dbReference type="EMBL" id="JAENII010000013">
    <property type="protein sequence ID" value="MBK1828360.1"/>
    <property type="molecule type" value="Genomic_DNA"/>
</dbReference>
<proteinExistence type="predicted"/>
<reference evidence="2" key="1">
    <citation type="submission" date="2021-01" db="EMBL/GenBank/DDBJ databases">
        <title>Modified the classification status of verrucomicrobia.</title>
        <authorList>
            <person name="Feng X."/>
        </authorList>
    </citation>
    <scope>NUCLEOTIDE SEQUENCE</scope>
    <source>
        <strain evidence="2">KCTC 22201</strain>
    </source>
</reference>
<comment type="caution">
    <text evidence="2">The sequence shown here is derived from an EMBL/GenBank/DDBJ whole genome shotgun (WGS) entry which is preliminary data.</text>
</comment>
<dbReference type="InterPro" id="IPR029052">
    <property type="entry name" value="Metallo-depent_PP-like"/>
</dbReference>
<accession>A0A934RHD7</accession>
<evidence type="ECO:0000259" key="1">
    <source>
        <dbReference type="Pfam" id="PF00149"/>
    </source>
</evidence>
<feature type="domain" description="Calcineurin-like phosphoesterase" evidence="1">
    <location>
        <begin position="4"/>
        <end position="209"/>
    </location>
</feature>
<evidence type="ECO:0000313" key="3">
    <source>
        <dbReference type="Proteomes" id="UP000658278"/>
    </source>
</evidence>